<dbReference type="InterPro" id="IPR001482">
    <property type="entry name" value="T2SS/T4SS_dom"/>
</dbReference>
<evidence type="ECO:0000256" key="1">
    <source>
        <dbReference type="ARBA" id="ARBA00006611"/>
    </source>
</evidence>
<evidence type="ECO:0000313" key="4">
    <source>
        <dbReference type="Proteomes" id="UP000677413"/>
    </source>
</evidence>
<dbReference type="InterPro" id="IPR050921">
    <property type="entry name" value="T4SS_GSP_E_ATPase"/>
</dbReference>
<protein>
    <submittedName>
        <fullName evidence="3">CpaF family protein</fullName>
    </submittedName>
</protein>
<evidence type="ECO:0000259" key="2">
    <source>
        <dbReference type="Pfam" id="PF00437"/>
    </source>
</evidence>
<dbReference type="PANTHER" id="PTHR30486">
    <property type="entry name" value="TWITCHING MOTILITY PROTEIN PILT"/>
    <property type="match status" value="1"/>
</dbReference>
<dbReference type="Gene3D" id="3.40.50.300">
    <property type="entry name" value="P-loop containing nucleotide triphosphate hydrolases"/>
    <property type="match status" value="1"/>
</dbReference>
<organism evidence="3 4">
    <name type="scientific">Streptomyces liliiviolaceus</name>
    <dbReference type="NCBI Taxonomy" id="2823109"/>
    <lineage>
        <taxon>Bacteria</taxon>
        <taxon>Bacillati</taxon>
        <taxon>Actinomycetota</taxon>
        <taxon>Actinomycetes</taxon>
        <taxon>Kitasatosporales</taxon>
        <taxon>Streptomycetaceae</taxon>
        <taxon>Streptomyces</taxon>
    </lineage>
</organism>
<dbReference type="Pfam" id="PF00437">
    <property type="entry name" value="T2SSE"/>
    <property type="match status" value="1"/>
</dbReference>
<comment type="similarity">
    <text evidence="1">Belongs to the GSP E family.</text>
</comment>
<dbReference type="InterPro" id="IPR027417">
    <property type="entry name" value="P-loop_NTPase"/>
</dbReference>
<dbReference type="CDD" id="cd01130">
    <property type="entry name" value="VirB11-like_ATPase"/>
    <property type="match status" value="1"/>
</dbReference>
<name>A0A941B9N4_9ACTN</name>
<dbReference type="GO" id="GO:0016887">
    <property type="term" value="F:ATP hydrolysis activity"/>
    <property type="evidence" value="ECO:0007669"/>
    <property type="project" value="InterPro"/>
</dbReference>
<dbReference type="Proteomes" id="UP000677413">
    <property type="component" value="Unassembled WGS sequence"/>
</dbReference>
<evidence type="ECO:0000313" key="3">
    <source>
        <dbReference type="EMBL" id="MBQ0850258.1"/>
    </source>
</evidence>
<feature type="domain" description="Bacterial type II secretion system protein E" evidence="2">
    <location>
        <begin position="170"/>
        <end position="335"/>
    </location>
</feature>
<dbReference type="EMBL" id="JAGPYQ010000001">
    <property type="protein sequence ID" value="MBQ0850258.1"/>
    <property type="molecule type" value="Genomic_DNA"/>
</dbReference>
<gene>
    <name evidence="3" type="ORF">J8N05_18880</name>
</gene>
<sequence length="453" mass="49466">MPWGEITQLRQQVAEDVDPVKKDRRQTGAPLAAKDLEEAVRARVRSRVAQWAQKWSLTNPPLSGEELERVRTEVFNLIFLAGALQRILDRPGVEDVLVDGAWMYIDSHGTPRERVRSPFSGRAQAVEWVNQMAATSGHGERLLSYATGTVEFDLPDGSRVAATLLTDDVTIAIRRHVAEAATLADLEAWGAVDTVVASFLSAAVKAGLSIIIAGDMATGKTTLMRALGREVPAHERLATLESEPELRLNYDAPDRHAHVLAFRTRQGNGEKGAAGQVTLADLVPVSLRYKATRVMVGEVRGQEAVAMLEAMIAGGAGSMCTLHAKDPEAVIGRLMVPLARAGLSDQASYRLIGAAIDLIVYVDAIDETDRGGTVHRFVSHVWETAGRGEGGGVALSQLFAPREDEGEMRAMPTRTPMNERRMRKLERKGFHRRWLVDYPSGQWRPLHRAGGAA</sequence>
<reference evidence="3 4" key="1">
    <citation type="submission" date="2021-04" db="EMBL/GenBank/DDBJ databases">
        <authorList>
            <person name="Tang X."/>
            <person name="Zhou X."/>
            <person name="Chen X."/>
            <person name="Cernava T."/>
            <person name="Zhang C."/>
        </authorList>
    </citation>
    <scope>NUCLEOTIDE SEQUENCE [LARGE SCALE GENOMIC DNA]</scope>
    <source>
        <strain evidence="3 4">BH-SS-21</strain>
    </source>
</reference>
<dbReference type="SUPFAM" id="SSF52540">
    <property type="entry name" value="P-loop containing nucleoside triphosphate hydrolases"/>
    <property type="match status" value="1"/>
</dbReference>
<proteinExistence type="inferred from homology"/>
<accession>A0A941B9N4</accession>
<dbReference type="PANTHER" id="PTHR30486:SF6">
    <property type="entry name" value="TYPE IV PILUS RETRACTATION ATPASE PILT"/>
    <property type="match status" value="1"/>
</dbReference>
<comment type="caution">
    <text evidence="3">The sequence shown here is derived from an EMBL/GenBank/DDBJ whole genome shotgun (WGS) entry which is preliminary data.</text>
</comment>
<dbReference type="RefSeq" id="WP_210884268.1">
    <property type="nucleotide sequence ID" value="NZ_JAGPYQ010000001.1"/>
</dbReference>
<keyword evidence="4" id="KW-1185">Reference proteome</keyword>
<dbReference type="Gene3D" id="3.30.450.380">
    <property type="match status" value="1"/>
</dbReference>
<dbReference type="AlphaFoldDB" id="A0A941B9N4"/>